<keyword evidence="3" id="KW-1185">Reference proteome</keyword>
<accession>A0A1H6RSN0</accession>
<keyword evidence="1" id="KW-0812">Transmembrane</keyword>
<reference evidence="3" key="1">
    <citation type="submission" date="2016-10" db="EMBL/GenBank/DDBJ databases">
        <authorList>
            <person name="Varghese N."/>
            <person name="Submissions S."/>
        </authorList>
    </citation>
    <scope>NUCLEOTIDE SEQUENCE [LARGE SCALE GENOMIC DNA]</scope>
    <source>
        <strain evidence="3">DSM 7165</strain>
    </source>
</reference>
<organism evidence="2 3">
    <name type="scientific">Allopseudospirillum japonicum</name>
    <dbReference type="NCBI Taxonomy" id="64971"/>
    <lineage>
        <taxon>Bacteria</taxon>
        <taxon>Pseudomonadati</taxon>
        <taxon>Pseudomonadota</taxon>
        <taxon>Gammaproteobacteria</taxon>
        <taxon>Oceanospirillales</taxon>
        <taxon>Oceanospirillaceae</taxon>
        <taxon>Allopseudospirillum</taxon>
    </lineage>
</organism>
<sequence>MEFLNALSPLTQIFSGLIIILTLYFHGPVYSLRTVNTAPSILTSLGILGTFLGVALGLMDFNSADIEASVPGLIEGLKTAFWSSIVGLIGAMTIKLRHVLNHVRGLDGTKKVTGATLDDVATLLGDIRMLLDKSNLSQLGAQMQSTQVSFDKNLQELTKTLNKQQTDILQYQSEVAQKNTQALQEALKSLLIEFNEKIKVEYGENFKHLNSAVESMLVWQQSYKEELNKLIREQEANGKVLDKATEAYKTMVEHTQAFNQVSASLGDVMQGLQQQSNALGAYLEGLAKLVSKASDGLPALEGRVFALTEELAQGIQISHQQMNDLLLKTGKHIEKTVIQVTQDMSINIETLQDKQKNLLIKMLDRNEQQLTRMDQALEYELTHSLQSFGFQLAALSEKFVNDYMPLTDKLRDVVSLAEQINPSKDS</sequence>
<dbReference type="RefSeq" id="WP_093308886.1">
    <property type="nucleotide sequence ID" value="NZ_FNYH01000004.1"/>
</dbReference>
<dbReference type="EMBL" id="FNYH01000004">
    <property type="protein sequence ID" value="SEI54182.1"/>
    <property type="molecule type" value="Genomic_DNA"/>
</dbReference>
<feature type="transmembrane region" description="Helical" evidence="1">
    <location>
        <begin position="37"/>
        <end position="59"/>
    </location>
</feature>
<evidence type="ECO:0000313" key="3">
    <source>
        <dbReference type="Proteomes" id="UP000242999"/>
    </source>
</evidence>
<protein>
    <recommendedName>
        <fullName evidence="4">MotA/TolQ/ExbB proton channel family protein</fullName>
    </recommendedName>
</protein>
<keyword evidence="1" id="KW-1133">Transmembrane helix</keyword>
<proteinExistence type="predicted"/>
<name>A0A1H6RSN0_9GAMM</name>
<gene>
    <name evidence="2" type="ORF">SAMN05421831_1042</name>
</gene>
<dbReference type="AlphaFoldDB" id="A0A1H6RSN0"/>
<dbReference type="STRING" id="64971.SAMN05421831_1042"/>
<evidence type="ECO:0008006" key="4">
    <source>
        <dbReference type="Google" id="ProtNLM"/>
    </source>
</evidence>
<keyword evidence="1" id="KW-0472">Membrane</keyword>
<evidence type="ECO:0000313" key="2">
    <source>
        <dbReference type="EMBL" id="SEI54182.1"/>
    </source>
</evidence>
<dbReference type="Proteomes" id="UP000242999">
    <property type="component" value="Unassembled WGS sequence"/>
</dbReference>
<feature type="transmembrane region" description="Helical" evidence="1">
    <location>
        <begin position="79"/>
        <end position="96"/>
    </location>
</feature>
<dbReference type="OrthoDB" id="9798009at2"/>
<feature type="transmembrane region" description="Helical" evidence="1">
    <location>
        <begin position="6"/>
        <end position="25"/>
    </location>
</feature>
<evidence type="ECO:0000256" key="1">
    <source>
        <dbReference type="SAM" id="Phobius"/>
    </source>
</evidence>